<dbReference type="Proteomes" id="UP000268014">
    <property type="component" value="Unassembled WGS sequence"/>
</dbReference>
<evidence type="ECO:0000256" key="1">
    <source>
        <dbReference type="SAM" id="SignalP"/>
    </source>
</evidence>
<dbReference type="AlphaFoldDB" id="A0A0N4W791"/>
<keyword evidence="1" id="KW-0732">Signal</keyword>
<gene>
    <name evidence="2" type="ORF">HPLM_LOCUS5971</name>
</gene>
<dbReference type="EMBL" id="UZAF01016416">
    <property type="protein sequence ID" value="VDO27589.1"/>
    <property type="molecule type" value="Genomic_DNA"/>
</dbReference>
<evidence type="ECO:0000313" key="3">
    <source>
        <dbReference type="Proteomes" id="UP000268014"/>
    </source>
</evidence>
<sequence>MLLIFTVLTYFLLNVASYETLNRQAKSAFKELSVILNRKIDWSDELEKRALEYLQSPGSVKADVIIKGKKIFPKDDSSPLGVKTWNTFRDRFKKNEKKVRNLPEGSKYGCNLIFKTTPKNQILNGVCLYNKKK</sequence>
<evidence type="ECO:0000313" key="4">
    <source>
        <dbReference type="WBParaSite" id="HPLM_0000597901-mRNA-1"/>
    </source>
</evidence>
<feature type="signal peptide" evidence="1">
    <location>
        <begin position="1"/>
        <end position="17"/>
    </location>
</feature>
<reference evidence="2 3" key="2">
    <citation type="submission" date="2018-11" db="EMBL/GenBank/DDBJ databases">
        <authorList>
            <consortium name="Pathogen Informatics"/>
        </authorList>
    </citation>
    <scope>NUCLEOTIDE SEQUENCE [LARGE SCALE GENOMIC DNA]</scope>
    <source>
        <strain evidence="2 3">MHpl1</strain>
    </source>
</reference>
<proteinExistence type="predicted"/>
<protein>
    <submittedName>
        <fullName evidence="4">Type II secretion system protein</fullName>
    </submittedName>
</protein>
<dbReference type="OMA" id="WNTFRDR"/>
<reference evidence="4" key="1">
    <citation type="submission" date="2017-02" db="UniProtKB">
        <authorList>
            <consortium name="WormBaseParasite"/>
        </authorList>
    </citation>
    <scope>IDENTIFICATION</scope>
</reference>
<evidence type="ECO:0000313" key="2">
    <source>
        <dbReference type="EMBL" id="VDO27589.1"/>
    </source>
</evidence>
<organism evidence="4">
    <name type="scientific">Haemonchus placei</name>
    <name type="common">Barber's pole worm</name>
    <dbReference type="NCBI Taxonomy" id="6290"/>
    <lineage>
        <taxon>Eukaryota</taxon>
        <taxon>Metazoa</taxon>
        <taxon>Ecdysozoa</taxon>
        <taxon>Nematoda</taxon>
        <taxon>Chromadorea</taxon>
        <taxon>Rhabditida</taxon>
        <taxon>Rhabditina</taxon>
        <taxon>Rhabditomorpha</taxon>
        <taxon>Strongyloidea</taxon>
        <taxon>Trichostrongylidae</taxon>
        <taxon>Haemonchus</taxon>
    </lineage>
</organism>
<name>A0A0N4W791_HAEPC</name>
<accession>A0A0N4W791</accession>
<keyword evidence="3" id="KW-1185">Reference proteome</keyword>
<feature type="chain" id="PRO_5043123455" evidence="1">
    <location>
        <begin position="18"/>
        <end position="133"/>
    </location>
</feature>
<dbReference type="OrthoDB" id="5878871at2759"/>
<dbReference type="WBParaSite" id="HPLM_0000597901-mRNA-1">
    <property type="protein sequence ID" value="HPLM_0000597901-mRNA-1"/>
    <property type="gene ID" value="HPLM_0000597901"/>
</dbReference>